<evidence type="ECO:0000313" key="4">
    <source>
        <dbReference type="Proteomes" id="UP000027222"/>
    </source>
</evidence>
<dbReference type="PANTHER" id="PTHR20923">
    <property type="entry name" value="BAT4 PROTEIN-RELATED"/>
    <property type="match status" value="1"/>
</dbReference>
<proteinExistence type="predicted"/>
<feature type="region of interest" description="Disordered" evidence="1">
    <location>
        <begin position="238"/>
        <end position="271"/>
    </location>
</feature>
<feature type="region of interest" description="Disordered" evidence="1">
    <location>
        <begin position="288"/>
        <end position="342"/>
    </location>
</feature>
<dbReference type="InterPro" id="IPR039146">
    <property type="entry name" value="GPANK1"/>
</dbReference>
<reference evidence="4" key="1">
    <citation type="journal article" date="2014" name="Proc. Natl. Acad. Sci. U.S.A.">
        <title>Extensive sampling of basidiomycete genomes demonstrates inadequacy of the white-rot/brown-rot paradigm for wood decay fungi.</title>
        <authorList>
            <person name="Riley R."/>
            <person name="Salamov A.A."/>
            <person name="Brown D.W."/>
            <person name="Nagy L.G."/>
            <person name="Floudas D."/>
            <person name="Held B.W."/>
            <person name="Levasseur A."/>
            <person name="Lombard V."/>
            <person name="Morin E."/>
            <person name="Otillar R."/>
            <person name="Lindquist E.A."/>
            <person name="Sun H."/>
            <person name="LaButti K.M."/>
            <person name="Schmutz J."/>
            <person name="Jabbour D."/>
            <person name="Luo H."/>
            <person name="Baker S.E."/>
            <person name="Pisabarro A.G."/>
            <person name="Walton J.D."/>
            <person name="Blanchette R.A."/>
            <person name="Henrissat B."/>
            <person name="Martin F."/>
            <person name="Cullen D."/>
            <person name="Hibbett D.S."/>
            <person name="Grigoriev I.V."/>
        </authorList>
    </citation>
    <scope>NUCLEOTIDE SEQUENCE [LARGE SCALE GENOMIC DNA]</scope>
    <source>
        <strain evidence="4">CBS 339.88</strain>
    </source>
</reference>
<feature type="compositionally biased region" description="Low complexity" evidence="1">
    <location>
        <begin position="288"/>
        <end position="300"/>
    </location>
</feature>
<gene>
    <name evidence="3" type="ORF">GALMADRAFT_238284</name>
</gene>
<organism evidence="3 4">
    <name type="scientific">Galerina marginata (strain CBS 339.88)</name>
    <dbReference type="NCBI Taxonomy" id="685588"/>
    <lineage>
        <taxon>Eukaryota</taxon>
        <taxon>Fungi</taxon>
        <taxon>Dikarya</taxon>
        <taxon>Basidiomycota</taxon>
        <taxon>Agaricomycotina</taxon>
        <taxon>Agaricomycetes</taxon>
        <taxon>Agaricomycetidae</taxon>
        <taxon>Agaricales</taxon>
        <taxon>Agaricineae</taxon>
        <taxon>Strophariaceae</taxon>
        <taxon>Galerina</taxon>
    </lineage>
</organism>
<feature type="compositionally biased region" description="Basic residues" evidence="1">
    <location>
        <begin position="239"/>
        <end position="259"/>
    </location>
</feature>
<feature type="compositionally biased region" description="Basic and acidic residues" evidence="1">
    <location>
        <begin position="262"/>
        <end position="271"/>
    </location>
</feature>
<feature type="compositionally biased region" description="Basic and acidic residues" evidence="1">
    <location>
        <begin position="18"/>
        <end position="33"/>
    </location>
</feature>
<protein>
    <recommendedName>
        <fullName evidence="2">G-patch domain-containing protein</fullName>
    </recommendedName>
</protein>
<feature type="compositionally biased region" description="Polar residues" evidence="1">
    <location>
        <begin position="320"/>
        <end position="338"/>
    </location>
</feature>
<name>A0A067THX7_GALM3</name>
<accession>A0A067THX7</accession>
<dbReference type="PANTHER" id="PTHR20923:SF1">
    <property type="entry name" value="G PATCH DOMAIN AND ANKYRIN REPEAT-CONTAINING PROTEIN 1"/>
    <property type="match status" value="1"/>
</dbReference>
<dbReference type="HOGENOM" id="CLU_056416_0_0_1"/>
<keyword evidence="4" id="KW-1185">Reference proteome</keyword>
<feature type="compositionally biased region" description="Low complexity" evidence="1">
    <location>
        <begin position="109"/>
        <end position="121"/>
    </location>
</feature>
<sequence>MATVTHYIRSYYNPEEREVLERETGQVIEDKDPTLPVDPEEEWRREASRLPSNLQRKAPPQFVAATIAYDEWGSPLLNSSDHRESRPNSMGNSLSGWYRSLTASQTDASSSTPKPSNNSTTRASSLPSEPHVTLPPKTLELKNKNNWFIMKAIQSEPSSSSPTPAPSLADILARDPPPLPSQSKFTPPVFLEIGPSNKGFGMLQRSGWNEGEALGPDVIRKKPIKHLLPDADEEMISVSKKHGKGKSRPIITSHHKVTSRRQTVEVKMEDFDDVSELRSVDVIDLTLSDSESGGADESSLIQDAQDDTVKREDDEDPISGENSSPTPNMPHTETSSSTHGRKALLTPIATVLKSDRLGIGLKAKTAGPYKASLKRVTHNAAALAAHVKAAEDSRLRRKHFGRGRRGFEKQHTREEENRKALLAYLNGSC</sequence>
<feature type="region of interest" description="Disordered" evidence="1">
    <location>
        <begin position="74"/>
        <end position="139"/>
    </location>
</feature>
<dbReference type="GO" id="GO:0003676">
    <property type="term" value="F:nucleic acid binding"/>
    <property type="evidence" value="ECO:0007669"/>
    <property type="project" value="InterPro"/>
</dbReference>
<dbReference type="Proteomes" id="UP000027222">
    <property type="component" value="Unassembled WGS sequence"/>
</dbReference>
<evidence type="ECO:0000259" key="2">
    <source>
        <dbReference type="PROSITE" id="PS50174"/>
    </source>
</evidence>
<dbReference type="OrthoDB" id="2538319at2759"/>
<dbReference type="InterPro" id="IPR000467">
    <property type="entry name" value="G_patch_dom"/>
</dbReference>
<feature type="compositionally biased region" description="Polar residues" evidence="1">
    <location>
        <begin position="87"/>
        <end position="108"/>
    </location>
</feature>
<dbReference type="EMBL" id="KL142369">
    <property type="protein sequence ID" value="KDR82766.1"/>
    <property type="molecule type" value="Genomic_DNA"/>
</dbReference>
<dbReference type="AlphaFoldDB" id="A0A067THX7"/>
<dbReference type="PROSITE" id="PS50174">
    <property type="entry name" value="G_PATCH"/>
    <property type="match status" value="1"/>
</dbReference>
<evidence type="ECO:0000256" key="1">
    <source>
        <dbReference type="SAM" id="MobiDB-lite"/>
    </source>
</evidence>
<feature type="region of interest" description="Disordered" evidence="1">
    <location>
        <begin position="18"/>
        <end position="58"/>
    </location>
</feature>
<dbReference type="STRING" id="685588.A0A067THX7"/>
<feature type="region of interest" description="Disordered" evidence="1">
    <location>
        <begin position="153"/>
        <end position="188"/>
    </location>
</feature>
<evidence type="ECO:0000313" key="3">
    <source>
        <dbReference type="EMBL" id="KDR82766.1"/>
    </source>
</evidence>
<feature type="domain" description="G-patch" evidence="2">
    <location>
        <begin position="195"/>
        <end position="215"/>
    </location>
</feature>